<feature type="domain" description="USP" evidence="1">
    <location>
        <begin position="82"/>
        <end position="353"/>
    </location>
</feature>
<gene>
    <name evidence="2" type="ORF">ROZALSC1DRAFT_19882</name>
</gene>
<dbReference type="SUPFAM" id="SSF54001">
    <property type="entry name" value="Cysteine proteinases"/>
    <property type="match status" value="1"/>
</dbReference>
<protein>
    <recommendedName>
        <fullName evidence="1">USP domain-containing protein</fullName>
    </recommendedName>
</protein>
<evidence type="ECO:0000259" key="1">
    <source>
        <dbReference type="PROSITE" id="PS50235"/>
    </source>
</evidence>
<dbReference type="Pfam" id="PF00443">
    <property type="entry name" value="UCH"/>
    <property type="match status" value="2"/>
</dbReference>
<accession>A0A4P9YR65</accession>
<dbReference type="AlphaFoldDB" id="A0A4P9YR65"/>
<dbReference type="PROSITE" id="PS50235">
    <property type="entry name" value="USP_3"/>
    <property type="match status" value="1"/>
</dbReference>
<dbReference type="GO" id="GO:0004843">
    <property type="term" value="F:cysteine-type deubiquitinase activity"/>
    <property type="evidence" value="ECO:0007669"/>
    <property type="project" value="InterPro"/>
</dbReference>
<dbReference type="CDD" id="cd02257">
    <property type="entry name" value="Peptidase_C19"/>
    <property type="match status" value="1"/>
</dbReference>
<dbReference type="InterPro" id="IPR001394">
    <property type="entry name" value="Peptidase_C19_UCH"/>
</dbReference>
<evidence type="ECO:0000313" key="3">
    <source>
        <dbReference type="Proteomes" id="UP000281549"/>
    </source>
</evidence>
<dbReference type="GO" id="GO:0005634">
    <property type="term" value="C:nucleus"/>
    <property type="evidence" value="ECO:0007669"/>
    <property type="project" value="TreeGrafter"/>
</dbReference>
<dbReference type="Proteomes" id="UP000281549">
    <property type="component" value="Unassembled WGS sequence"/>
</dbReference>
<dbReference type="PANTHER" id="PTHR24006">
    <property type="entry name" value="UBIQUITIN CARBOXYL-TERMINAL HYDROLASE"/>
    <property type="match status" value="1"/>
</dbReference>
<dbReference type="EMBL" id="ML004906">
    <property type="protein sequence ID" value="RKP22175.1"/>
    <property type="molecule type" value="Genomic_DNA"/>
</dbReference>
<dbReference type="InterPro" id="IPR038765">
    <property type="entry name" value="Papain-like_cys_pep_sf"/>
</dbReference>
<proteinExistence type="predicted"/>
<sequence length="360" mass="40957">MKKANLTLTIKFAVSLILLGILSLTLFFLVNADTKGLEKQQDKNLQIFDSKSKNTINPNSKIGIDSPSSPMIDKSRTRIIPAGLKNAGNSCFMNSLMQVLAVCHFDRALKNSNDIFHKTTFGLITKIRQGGAINPYKEYKSIIYPALSLGFGKQEDPDFAFMKLLGLNNIADYGNPFKLTLEVSFRKYSENAKYDNARKEINGQHNISLLKLRDHDTLETMLNEYLNPPRSDLLHLEFDGEDKLLEGYTESSVKVLHANRYVWFSIQNPFGKSPVKDVPMNFSMLIGEKMRYLHLKAVIVFIGSDNAGHYYSYTKYGSSWYLINDSKVHSRPNLTWSKEFRKAHPSTMITQAVYKVSNRK</sequence>
<dbReference type="GO" id="GO:0005829">
    <property type="term" value="C:cytosol"/>
    <property type="evidence" value="ECO:0007669"/>
    <property type="project" value="TreeGrafter"/>
</dbReference>
<name>A0A4P9YR65_ROZAC</name>
<dbReference type="GO" id="GO:0016579">
    <property type="term" value="P:protein deubiquitination"/>
    <property type="evidence" value="ECO:0007669"/>
    <property type="project" value="InterPro"/>
</dbReference>
<dbReference type="InterPro" id="IPR028889">
    <property type="entry name" value="USP"/>
</dbReference>
<dbReference type="Gene3D" id="3.90.70.10">
    <property type="entry name" value="Cysteine proteinases"/>
    <property type="match status" value="2"/>
</dbReference>
<dbReference type="InterPro" id="IPR018200">
    <property type="entry name" value="USP_CS"/>
</dbReference>
<evidence type="ECO:0000313" key="2">
    <source>
        <dbReference type="EMBL" id="RKP22175.1"/>
    </source>
</evidence>
<dbReference type="InterPro" id="IPR050164">
    <property type="entry name" value="Peptidase_C19"/>
</dbReference>
<organism evidence="2 3">
    <name type="scientific">Rozella allomycis (strain CSF55)</name>
    <dbReference type="NCBI Taxonomy" id="988480"/>
    <lineage>
        <taxon>Eukaryota</taxon>
        <taxon>Fungi</taxon>
        <taxon>Fungi incertae sedis</taxon>
        <taxon>Cryptomycota</taxon>
        <taxon>Cryptomycota incertae sedis</taxon>
        <taxon>Rozella</taxon>
    </lineage>
</organism>
<dbReference type="PROSITE" id="PS00972">
    <property type="entry name" value="USP_1"/>
    <property type="match status" value="1"/>
</dbReference>
<reference evidence="3" key="1">
    <citation type="journal article" date="2018" name="Nat. Microbiol.">
        <title>Leveraging single-cell genomics to expand the fungal tree of life.</title>
        <authorList>
            <person name="Ahrendt S.R."/>
            <person name="Quandt C.A."/>
            <person name="Ciobanu D."/>
            <person name="Clum A."/>
            <person name="Salamov A."/>
            <person name="Andreopoulos B."/>
            <person name="Cheng J.F."/>
            <person name="Woyke T."/>
            <person name="Pelin A."/>
            <person name="Henrissat B."/>
            <person name="Reynolds N.K."/>
            <person name="Benny G.L."/>
            <person name="Smith M.E."/>
            <person name="James T.Y."/>
            <person name="Grigoriev I.V."/>
        </authorList>
    </citation>
    <scope>NUCLEOTIDE SEQUENCE [LARGE SCALE GENOMIC DNA]</scope>
    <source>
        <strain evidence="3">CSF55</strain>
    </source>
</reference>